<sequence>MNYLISFDLNRPGQEYAPLIKTLEDMGAHKVQDSSWLLRSTLTAQEIRQQLPMDSNDVAEVFELASNGKHDCRPRSSAYLAGATSQPAADGILRTDAAKALTDSYEAREGPSKK</sequence>
<comment type="caution">
    <text evidence="1">The sequence shown here is derived from an EMBL/GenBank/DDBJ whole genome shotgun (WGS) entry which is preliminary data.</text>
</comment>
<name>A0ABY0FG35_9NEIS</name>
<organism evidence="1 2">
    <name type="scientific">Crenobacter cavernae</name>
    <dbReference type="NCBI Taxonomy" id="2290923"/>
    <lineage>
        <taxon>Bacteria</taxon>
        <taxon>Pseudomonadati</taxon>
        <taxon>Pseudomonadota</taxon>
        <taxon>Betaproteobacteria</taxon>
        <taxon>Neisseriales</taxon>
        <taxon>Neisseriaceae</taxon>
        <taxon>Crenobacter</taxon>
    </lineage>
</organism>
<gene>
    <name evidence="1" type="ORF">EBB06_00525</name>
</gene>
<evidence type="ECO:0000313" key="2">
    <source>
        <dbReference type="Proteomes" id="UP000290682"/>
    </source>
</evidence>
<protein>
    <recommendedName>
        <fullName evidence="3">CRISPR-associated protein Cas2</fullName>
    </recommendedName>
</protein>
<reference evidence="1 2" key="1">
    <citation type="submission" date="2018-10" db="EMBL/GenBank/DDBJ databases">
        <title>Draft genome of Fastidiocella sp. strain 375T, a bacterium isolated from a karstic cave dripping water.</title>
        <authorList>
            <person name="Coelho C."/>
            <person name="Verissimo A."/>
            <person name="Tiago I."/>
        </authorList>
    </citation>
    <scope>NUCLEOTIDE SEQUENCE [LARGE SCALE GENOMIC DNA]</scope>
    <source>
        <strain evidence="1 2">CAVE-375</strain>
    </source>
</reference>
<dbReference type="EMBL" id="REGR01000001">
    <property type="protein sequence ID" value="RXZ45342.1"/>
    <property type="molecule type" value="Genomic_DNA"/>
</dbReference>
<dbReference type="RefSeq" id="WP_129210525.1">
    <property type="nucleotide sequence ID" value="NZ_REGR01000001.1"/>
</dbReference>
<proteinExistence type="predicted"/>
<accession>A0ABY0FG35</accession>
<keyword evidence="2" id="KW-1185">Reference proteome</keyword>
<evidence type="ECO:0000313" key="1">
    <source>
        <dbReference type="EMBL" id="RXZ45342.1"/>
    </source>
</evidence>
<evidence type="ECO:0008006" key="3">
    <source>
        <dbReference type="Google" id="ProtNLM"/>
    </source>
</evidence>
<dbReference type="Proteomes" id="UP000290682">
    <property type="component" value="Unassembled WGS sequence"/>
</dbReference>